<dbReference type="SMART" id="SM00530">
    <property type="entry name" value="HTH_XRE"/>
    <property type="match status" value="1"/>
</dbReference>
<proteinExistence type="predicted"/>
<dbReference type="PROSITE" id="PS50943">
    <property type="entry name" value="HTH_CROC1"/>
    <property type="match status" value="1"/>
</dbReference>
<evidence type="ECO:0000313" key="2">
    <source>
        <dbReference type="EMBL" id="MBB3880352.1"/>
    </source>
</evidence>
<evidence type="ECO:0000259" key="1">
    <source>
        <dbReference type="PROSITE" id="PS50943"/>
    </source>
</evidence>
<dbReference type="RefSeq" id="WP_183952410.1">
    <property type="nucleotide sequence ID" value="NZ_JACIDH010000014.1"/>
</dbReference>
<feature type="domain" description="HTH cro/C1-type" evidence="1">
    <location>
        <begin position="8"/>
        <end position="65"/>
    </location>
</feature>
<dbReference type="AlphaFoldDB" id="A0A7W6AAQ0"/>
<protein>
    <submittedName>
        <fullName evidence="2">Transcriptional regulator with XRE-family HTH domain</fullName>
    </submittedName>
</protein>
<dbReference type="Proteomes" id="UP000538670">
    <property type="component" value="Unassembled WGS sequence"/>
</dbReference>
<accession>A0A7W6AAQ0</accession>
<dbReference type="Gene3D" id="1.10.260.40">
    <property type="entry name" value="lambda repressor-like DNA-binding domains"/>
    <property type="match status" value="1"/>
</dbReference>
<evidence type="ECO:0000313" key="3">
    <source>
        <dbReference type="Proteomes" id="UP000538670"/>
    </source>
</evidence>
<dbReference type="GO" id="GO:0003677">
    <property type="term" value="F:DNA binding"/>
    <property type="evidence" value="ECO:0007669"/>
    <property type="project" value="InterPro"/>
</dbReference>
<dbReference type="SUPFAM" id="SSF47413">
    <property type="entry name" value="lambda repressor-like DNA-binding domains"/>
    <property type="match status" value="1"/>
</dbReference>
<comment type="caution">
    <text evidence="2">The sequence shown here is derived from an EMBL/GenBank/DDBJ whole genome shotgun (WGS) entry which is preliminary data.</text>
</comment>
<keyword evidence="3" id="KW-1185">Reference proteome</keyword>
<gene>
    <name evidence="2" type="ORF">GGR48_002796</name>
</gene>
<dbReference type="Pfam" id="PF01381">
    <property type="entry name" value="HTH_3"/>
    <property type="match status" value="1"/>
</dbReference>
<dbReference type="CDD" id="cd00093">
    <property type="entry name" value="HTH_XRE"/>
    <property type="match status" value="1"/>
</dbReference>
<reference evidence="2 3" key="1">
    <citation type="submission" date="2020-08" db="EMBL/GenBank/DDBJ databases">
        <title>Genomic Encyclopedia of Type Strains, Phase IV (KMG-IV): sequencing the most valuable type-strain genomes for metagenomic binning, comparative biology and taxonomic classification.</title>
        <authorList>
            <person name="Goeker M."/>
        </authorList>
    </citation>
    <scope>NUCLEOTIDE SEQUENCE [LARGE SCALE GENOMIC DNA]</scope>
    <source>
        <strain evidence="2 3">DSM 19512</strain>
    </source>
</reference>
<dbReference type="InterPro" id="IPR010982">
    <property type="entry name" value="Lambda_DNA-bd_dom_sf"/>
</dbReference>
<sequence length="120" mass="13426">MNQFGNMLRRERKEQNLTLGDLAKKVGISVPYLSQIETGTKPLQDKLVERFVTELGLIGDDANALRRAAAVSMGEYSIRMEEGASNDDRILASMLAAGFARLPRDKKDQLREIMKDTNRG</sequence>
<dbReference type="InterPro" id="IPR001387">
    <property type="entry name" value="Cro/C1-type_HTH"/>
</dbReference>
<organism evidence="2 3">
    <name type="scientific">Sphingomonas pseudosanguinis</name>
    <dbReference type="NCBI Taxonomy" id="413712"/>
    <lineage>
        <taxon>Bacteria</taxon>
        <taxon>Pseudomonadati</taxon>
        <taxon>Pseudomonadota</taxon>
        <taxon>Alphaproteobacteria</taxon>
        <taxon>Sphingomonadales</taxon>
        <taxon>Sphingomonadaceae</taxon>
        <taxon>Sphingomonas</taxon>
    </lineage>
</organism>
<name>A0A7W6AAQ0_9SPHN</name>
<dbReference type="EMBL" id="JACIDH010000014">
    <property type="protein sequence ID" value="MBB3880352.1"/>
    <property type="molecule type" value="Genomic_DNA"/>
</dbReference>